<dbReference type="SUPFAM" id="SSF50199">
    <property type="entry name" value="Staphylococcal nuclease"/>
    <property type="match status" value="1"/>
</dbReference>
<dbReference type="Proteomes" id="UP000028135">
    <property type="component" value="Unassembled WGS sequence"/>
</dbReference>
<proteinExistence type="predicted"/>
<dbReference type="InterPro" id="IPR035437">
    <property type="entry name" value="SNase_OB-fold_sf"/>
</dbReference>
<gene>
    <name evidence="6" type="ORF">AL00_11185</name>
</gene>
<comment type="caution">
    <text evidence="6">The sequence shown here is derived from an EMBL/GenBank/DDBJ whole genome shotgun (WGS) entry which is preliminary data.</text>
</comment>
<dbReference type="GO" id="GO:0016787">
    <property type="term" value="F:hydrolase activity"/>
    <property type="evidence" value="ECO:0007669"/>
    <property type="project" value="UniProtKB-KW"/>
</dbReference>
<feature type="domain" description="TNase-like" evidence="5">
    <location>
        <begin position="15"/>
        <end position="179"/>
    </location>
</feature>
<evidence type="ECO:0000256" key="3">
    <source>
        <dbReference type="ARBA" id="ARBA00022801"/>
    </source>
</evidence>
<dbReference type="PROSITE" id="PS50830">
    <property type="entry name" value="TNASE_3"/>
    <property type="match status" value="1"/>
</dbReference>
<evidence type="ECO:0000256" key="1">
    <source>
        <dbReference type="ARBA" id="ARBA00022722"/>
    </source>
</evidence>
<reference evidence="6 7" key="1">
    <citation type="submission" date="2014-05" db="EMBL/GenBank/DDBJ databases">
        <title>Genome Announcement of Sphingobium lucknowense F2.</title>
        <authorList>
            <person name="Lal R."/>
            <person name="Negi V."/>
            <person name="Lata P."/>
            <person name="Sangwan N."/>
            <person name="Gupta S.K."/>
            <person name="Rao D.L.N."/>
            <person name="Das S."/>
        </authorList>
    </citation>
    <scope>NUCLEOTIDE SEQUENCE [LARGE SCALE GENOMIC DNA]</scope>
    <source>
        <strain evidence="6 7">F2</strain>
    </source>
</reference>
<keyword evidence="1" id="KW-0540">Nuclease</keyword>
<evidence type="ECO:0000259" key="5">
    <source>
        <dbReference type="PROSITE" id="PS50830"/>
    </source>
</evidence>
<dbReference type="InterPro" id="IPR016071">
    <property type="entry name" value="Staphylococal_nuclease_OB-fold"/>
</dbReference>
<dbReference type="AlphaFoldDB" id="A0A8E0WS74"/>
<feature type="region of interest" description="Disordered" evidence="4">
    <location>
        <begin position="183"/>
        <end position="206"/>
    </location>
</feature>
<dbReference type="PANTHER" id="PTHR12302:SF3">
    <property type="entry name" value="SERINE_THREONINE-PROTEIN KINASE 31"/>
    <property type="match status" value="1"/>
</dbReference>
<evidence type="ECO:0000256" key="2">
    <source>
        <dbReference type="ARBA" id="ARBA00022759"/>
    </source>
</evidence>
<dbReference type="Pfam" id="PF00565">
    <property type="entry name" value="SNase"/>
    <property type="match status" value="1"/>
</dbReference>
<evidence type="ECO:0000256" key="4">
    <source>
        <dbReference type="SAM" id="MobiDB-lite"/>
    </source>
</evidence>
<dbReference type="SMART" id="SM00318">
    <property type="entry name" value="SNc"/>
    <property type="match status" value="1"/>
</dbReference>
<organism evidence="6 7">
    <name type="scientific">Sphingobium indicum F2</name>
    <dbReference type="NCBI Taxonomy" id="1450518"/>
    <lineage>
        <taxon>Bacteria</taxon>
        <taxon>Pseudomonadati</taxon>
        <taxon>Pseudomonadota</taxon>
        <taxon>Alphaproteobacteria</taxon>
        <taxon>Sphingomonadales</taxon>
        <taxon>Sphingomonadaceae</taxon>
        <taxon>Sphingobium</taxon>
    </lineage>
</organism>
<sequence>MIFAPDDPGPIAPDEALDVRVLKVFDGDGFLANVWHPLREAWVERIPFRFAFIDAPEMEQPFGPEARDFLLGLVGGKKLRLLPIGKESTGGVPIDPYKRLLCMAYLTEQMDPGRVEYYHEGKRGSGLVTRPRSVTRNIELEMIVNGWAWVTEQYAFDREAEYFNAQDDARRNRRGLWVSNNPDPPWNFKRRQKDRMRQAEGQGRLI</sequence>
<dbReference type="GO" id="GO:0004519">
    <property type="term" value="F:endonuclease activity"/>
    <property type="evidence" value="ECO:0007669"/>
    <property type="project" value="UniProtKB-KW"/>
</dbReference>
<keyword evidence="3" id="KW-0378">Hydrolase</keyword>
<dbReference type="Gene3D" id="2.40.50.90">
    <property type="match status" value="1"/>
</dbReference>
<name>A0A8E0WS74_9SPHN</name>
<evidence type="ECO:0000313" key="6">
    <source>
        <dbReference type="EMBL" id="KER36346.1"/>
    </source>
</evidence>
<accession>A0A8E0WS74</accession>
<protein>
    <recommendedName>
        <fullName evidence="5">TNase-like domain-containing protein</fullName>
    </recommendedName>
</protein>
<evidence type="ECO:0000313" key="7">
    <source>
        <dbReference type="Proteomes" id="UP000028135"/>
    </source>
</evidence>
<dbReference type="PANTHER" id="PTHR12302">
    <property type="entry name" value="EBNA2 BINDING PROTEIN P100"/>
    <property type="match status" value="1"/>
</dbReference>
<dbReference type="EMBL" id="JANF02000055">
    <property type="protein sequence ID" value="KER36346.1"/>
    <property type="molecule type" value="Genomic_DNA"/>
</dbReference>
<dbReference type="RefSeq" id="WP_020817769.1">
    <property type="nucleotide sequence ID" value="NZ_JANF02000055.1"/>
</dbReference>
<keyword evidence="2" id="KW-0255">Endonuclease</keyword>